<evidence type="ECO:0000313" key="11">
    <source>
        <dbReference type="Proteomes" id="UP000246635"/>
    </source>
</evidence>
<keyword evidence="2" id="KW-0964">Secreted</keyword>
<keyword evidence="4" id="KW-0178">Competence</keyword>
<dbReference type="GO" id="GO:0030420">
    <property type="term" value="P:establishment of competence for transformation"/>
    <property type="evidence" value="ECO:0007669"/>
    <property type="project" value="UniProtKB-KW"/>
</dbReference>
<dbReference type="GO" id="GO:0005576">
    <property type="term" value="C:extracellular region"/>
    <property type="evidence" value="ECO:0007669"/>
    <property type="project" value="UniProtKB-SubCell"/>
</dbReference>
<evidence type="ECO:0000256" key="4">
    <source>
        <dbReference type="ARBA" id="ARBA00023287"/>
    </source>
</evidence>
<organism evidence="10 11">
    <name type="scientific">Paenibacillus cellulosilyticus</name>
    <dbReference type="NCBI Taxonomy" id="375489"/>
    <lineage>
        <taxon>Bacteria</taxon>
        <taxon>Bacillati</taxon>
        <taxon>Bacillota</taxon>
        <taxon>Bacilli</taxon>
        <taxon>Bacillales</taxon>
        <taxon>Paenibacillaceae</taxon>
        <taxon>Paenibacillus</taxon>
    </lineage>
</organism>
<dbReference type="Pfam" id="PF05952">
    <property type="entry name" value="ComX"/>
    <property type="match status" value="1"/>
</dbReference>
<evidence type="ECO:0000313" key="10">
    <source>
        <dbReference type="EMBL" id="PWW02763.1"/>
    </source>
</evidence>
<evidence type="ECO:0000256" key="8">
    <source>
        <dbReference type="ARBA" id="ARBA00029545"/>
    </source>
</evidence>
<comment type="subcellular location">
    <subcellularLocation>
        <location evidence="1">Secreted</location>
    </subcellularLocation>
</comment>
<evidence type="ECO:0000256" key="3">
    <source>
        <dbReference type="ARBA" id="ARBA00023044"/>
    </source>
</evidence>
<comment type="subunit">
    <text evidence="7">Interacts directly with the sensor histidine kinase ComP and stimulates its activity.</text>
</comment>
<evidence type="ECO:0000256" key="1">
    <source>
        <dbReference type="ARBA" id="ARBA00004613"/>
    </source>
</evidence>
<gene>
    <name evidence="10" type="ORF">DFQ01_10839</name>
</gene>
<reference evidence="10 11" key="1">
    <citation type="submission" date="2018-05" db="EMBL/GenBank/DDBJ databases">
        <title>Genomic Encyclopedia of Type Strains, Phase III (KMG-III): the genomes of soil and plant-associated and newly described type strains.</title>
        <authorList>
            <person name="Whitman W."/>
        </authorList>
    </citation>
    <scope>NUCLEOTIDE SEQUENCE [LARGE SCALE GENOMIC DNA]</scope>
    <source>
        <strain evidence="10 11">CECT 5696</strain>
    </source>
</reference>
<dbReference type="AlphaFoldDB" id="A0A2V2YTG2"/>
<keyword evidence="3" id="KW-0588">Pheromone</keyword>
<protein>
    <recommendedName>
        <fullName evidence="8">ComX pheromone</fullName>
    </recommendedName>
    <alternativeName>
        <fullName evidence="9">Competence pheromone</fullName>
    </alternativeName>
</protein>
<evidence type="ECO:0000256" key="2">
    <source>
        <dbReference type="ARBA" id="ARBA00022525"/>
    </source>
</evidence>
<dbReference type="GO" id="GO:0005186">
    <property type="term" value="F:pheromone activity"/>
    <property type="evidence" value="ECO:0007669"/>
    <property type="project" value="UniProtKB-KW"/>
</dbReference>
<dbReference type="EMBL" id="QGTQ01000008">
    <property type="protein sequence ID" value="PWW02763.1"/>
    <property type="molecule type" value="Genomic_DNA"/>
</dbReference>
<keyword evidence="6" id="KW-0636">Prenylation</keyword>
<evidence type="ECO:0000256" key="6">
    <source>
        <dbReference type="ARBA" id="ARBA00023289"/>
    </source>
</evidence>
<dbReference type="Proteomes" id="UP000246635">
    <property type="component" value="Unassembled WGS sequence"/>
</dbReference>
<keyword evidence="5" id="KW-0449">Lipoprotein</keyword>
<dbReference type="RefSeq" id="WP_174812668.1">
    <property type="nucleotide sequence ID" value="NZ_CP054612.1"/>
</dbReference>
<name>A0A2V2YTG2_9BACL</name>
<dbReference type="InterPro" id="IPR009233">
    <property type="entry name" value="Competence_ComX_Bacillus"/>
</dbReference>
<evidence type="ECO:0000256" key="7">
    <source>
        <dbReference type="ARBA" id="ARBA00029483"/>
    </source>
</evidence>
<keyword evidence="11" id="KW-1185">Reference proteome</keyword>
<evidence type="ECO:0000256" key="9">
    <source>
        <dbReference type="ARBA" id="ARBA00030321"/>
    </source>
</evidence>
<evidence type="ECO:0000256" key="5">
    <source>
        <dbReference type="ARBA" id="ARBA00023288"/>
    </source>
</evidence>
<accession>A0A2V2YTG2</accession>
<sequence length="57" mass="6411">MLKEVIAQLKQNPGMMAQFVQGNVALAGINPNQQQAMLDIFKGQETAKEQVRKLLWL</sequence>
<comment type="caution">
    <text evidence="10">The sequence shown here is derived from an EMBL/GenBank/DDBJ whole genome shotgun (WGS) entry which is preliminary data.</text>
</comment>
<proteinExistence type="predicted"/>